<dbReference type="GO" id="GO:0019441">
    <property type="term" value="P:L-tryptophan catabolic process to kynurenine"/>
    <property type="evidence" value="ECO:0007669"/>
    <property type="project" value="InterPro"/>
</dbReference>
<accession>F6EIB8</accession>
<dbReference type="eggNOG" id="COG5274">
    <property type="taxonomic scope" value="Bacteria"/>
</dbReference>
<reference evidence="3 4" key="1">
    <citation type="journal article" date="2011" name="J. Bacteriol.">
        <title>Complete genome sequence of Amycolicicoccus subflavus DQS3-9A1T, an actinomycete isolated from crude oil-polluted soil.</title>
        <authorList>
            <person name="Cai M."/>
            <person name="Chen W.M."/>
            <person name="Nie Y."/>
            <person name="Chi C.Q."/>
            <person name="Wang Y.N."/>
            <person name="Tang Y.Q."/>
            <person name="Li G.Y."/>
            <person name="Wu X.L."/>
        </authorList>
    </citation>
    <scope>NUCLEOTIDE SEQUENCE [LARGE SCALE GENOMIC DNA]</scope>
    <source>
        <strain evidence="4">DSM 45089 / DQS3-9A1</strain>
    </source>
</reference>
<gene>
    <name evidence="3" type="ordered locus">AS9A_2778</name>
</gene>
<dbReference type="GO" id="GO:0016491">
    <property type="term" value="F:oxidoreductase activity"/>
    <property type="evidence" value="ECO:0007669"/>
    <property type="project" value="UniProtKB-ARBA"/>
</dbReference>
<evidence type="ECO:0000256" key="2">
    <source>
        <dbReference type="ARBA" id="ARBA00023004"/>
    </source>
</evidence>
<dbReference type="AlphaFoldDB" id="F6EIB8"/>
<keyword evidence="1" id="KW-0479">Metal-binding</keyword>
<evidence type="ECO:0008006" key="5">
    <source>
        <dbReference type="Google" id="ProtNLM"/>
    </source>
</evidence>
<name>F6EIB8_HOYSD</name>
<dbReference type="Proteomes" id="UP000009235">
    <property type="component" value="Chromosome"/>
</dbReference>
<proteinExistence type="predicted"/>
<dbReference type="PANTHER" id="PTHR28657:SF5">
    <property type="entry name" value="INDOLEAMINE 2,3-DIOXYGENASE"/>
    <property type="match status" value="1"/>
</dbReference>
<dbReference type="HOGENOM" id="CLU_010089_1_0_11"/>
<dbReference type="Gene3D" id="1.20.58.480">
    <property type="match status" value="1"/>
</dbReference>
<evidence type="ECO:0000313" key="4">
    <source>
        <dbReference type="Proteomes" id="UP000009235"/>
    </source>
</evidence>
<dbReference type="SUPFAM" id="SSF140959">
    <property type="entry name" value="Indolic compounds 2,3-dioxygenase-like"/>
    <property type="match status" value="1"/>
</dbReference>
<keyword evidence="4" id="KW-1185">Reference proteome</keyword>
<evidence type="ECO:0000256" key="1">
    <source>
        <dbReference type="ARBA" id="ARBA00022723"/>
    </source>
</evidence>
<keyword evidence="2" id="KW-0408">Iron</keyword>
<dbReference type="Pfam" id="PF01231">
    <property type="entry name" value="IDO"/>
    <property type="match status" value="1"/>
</dbReference>
<dbReference type="KEGG" id="asd:AS9A_2778"/>
<dbReference type="PANTHER" id="PTHR28657">
    <property type="entry name" value="INDOLEAMINE 2,3-DIOXYGENASE"/>
    <property type="match status" value="1"/>
</dbReference>
<protein>
    <recommendedName>
        <fullName evidence="5">Indoleamine 2,3-dioxygenase</fullName>
    </recommendedName>
</protein>
<sequence length="377" mass="42296">MTAERGFLPPVDPLTRLPEEFTPWEEIARELPKLLATTRVQTFLDPAQPFAASALRTPAELERAMLLLSFLGHAYVWGDAQPAYRLPASLAGPWYSVAAKLGRPPVLSYASYALHNWRRIDPDGPVALGNIVLLQNFHGGIDEEWFVLVHVDIEARAGGALAAIPDALRAVHEDRADRLERALVAIASALEGMYRTLNRMPEHCDPYIYYHRVRPYIHGWKNNPALPDGLIYDGVDMYAGRPQQFAGETGAQSAIIPALDAALGVAHGDDPLRPYLLDMRNYMPREHRSFITEIEAGPSVATYIEKHRDHEGLREAYNACLNWLERFRTKHLEYAATYVFKQAQTSPANPTTIGTGSTPFLPYLKKHRDETVGRLIR</sequence>
<dbReference type="EMBL" id="CP002786">
    <property type="protein sequence ID" value="AEF41225.1"/>
    <property type="molecule type" value="Genomic_DNA"/>
</dbReference>
<organism evidence="3 4">
    <name type="scientific">Hoyosella subflava (strain DSM 45089 / JCM 17490 / NBRC 109087 / DQS3-9A1)</name>
    <name type="common">Amycolicicoccus subflavus</name>
    <dbReference type="NCBI Taxonomy" id="443218"/>
    <lineage>
        <taxon>Bacteria</taxon>
        <taxon>Bacillati</taxon>
        <taxon>Actinomycetota</taxon>
        <taxon>Actinomycetes</taxon>
        <taxon>Mycobacteriales</taxon>
        <taxon>Hoyosellaceae</taxon>
        <taxon>Hoyosella</taxon>
    </lineage>
</organism>
<dbReference type="GO" id="GO:0046872">
    <property type="term" value="F:metal ion binding"/>
    <property type="evidence" value="ECO:0007669"/>
    <property type="project" value="UniProtKB-KW"/>
</dbReference>
<dbReference type="InterPro" id="IPR000898">
    <property type="entry name" value="Indolamine_dOase"/>
</dbReference>
<evidence type="ECO:0000313" key="3">
    <source>
        <dbReference type="EMBL" id="AEF41225.1"/>
    </source>
</evidence>
<dbReference type="STRING" id="443218.AS9A_2778"/>
<dbReference type="InterPro" id="IPR037217">
    <property type="entry name" value="Trp/Indoleamine_2_3_dOase-like"/>
</dbReference>
<dbReference type="GO" id="GO:0020037">
    <property type="term" value="F:heme binding"/>
    <property type="evidence" value="ECO:0007669"/>
    <property type="project" value="InterPro"/>
</dbReference>